<dbReference type="InterPro" id="IPR013320">
    <property type="entry name" value="ConA-like_dom_sf"/>
</dbReference>
<dbReference type="RefSeq" id="WP_003534603.1">
    <property type="nucleotide sequence ID" value="NZ_CP036346.1"/>
</dbReference>
<dbReference type="InterPro" id="IPR008979">
    <property type="entry name" value="Galactose-bd-like_sf"/>
</dbReference>
<dbReference type="GO" id="GO:0004553">
    <property type="term" value="F:hydrolase activity, hydrolyzing O-glycosyl compounds"/>
    <property type="evidence" value="ECO:0007669"/>
    <property type="project" value="InterPro"/>
</dbReference>
<dbReference type="SUPFAM" id="SSF49899">
    <property type="entry name" value="Concanavalin A-like lectins/glucanases"/>
    <property type="match status" value="1"/>
</dbReference>
<name>B0N0E1_9FIRM</name>
<evidence type="ECO:0000313" key="3">
    <source>
        <dbReference type="EMBL" id="EDS20059.1"/>
    </source>
</evidence>
<accession>B0N0E1</accession>
<sequence>MKSKFFKSALALTSALSLLGINMFSAVAKNLDTTGLETEYEMLELERTKPGTNLIKNGGFETNKGQYWSTTGDGQITDYPGAAHNSKVCGLLPSFSKNASVYQTLSLEKNKEYKVTAKVLSADAAAQAIVAIKTPNVENLNPAIEQAITFNEAWQYQDLTFTFNSGENSEVALAFIKWTESTENATYKSQIYIDDVTLSQIGTETTPNDEKYEVIWKDEFDGTGAIDNNGLDNSKWGYELGCIRGVEQQHYTKDKENVHVDDGKLVLEVTDRAKESQYKNPRGDRQVIYNSGSVRTHGKQDFLFGRIEVLAKLPEGQATFPAFWTLGSDFTLDGSINGDQGDGWPLSGEIDIMESIGDPNFVYETLHYSDTNKPGYTPGADNGKYAGNGKGSKITTPGVVIDGETYHVFGINWSEGKMEWYIDDQIVRSVDYSDDPAAKAALDRPQYIQLNFATGGNWPGDAGSNLAGQTFKVEYAYYAQNQEQKAAAEKYYANTAALNVKDLSMVEGVVPDLLNEATLTAGSELVDLSEYTIDYSIDNEHMFTTNPDLNDNSQSNDQNQTKVECLIDGAASKEKIAKLAPGEYNIHYSAMHDSKPSVRKTAKLTVVEKPLLPSDMDLEGVIGNKLESIALPEGWGWVNPNMVIDTHTGEYEIIYTKVDFSNPVKVTVRATEKADVDTIAPTEKPSKDNTSVKTGDNALVATFAMLGTISLAGITLLKKKN</sequence>
<protein>
    <submittedName>
        <fullName evidence="3">Carbohydrate binding domain protein</fullName>
    </submittedName>
</protein>
<dbReference type="CDD" id="cd08023">
    <property type="entry name" value="GH16_laminarinase_like"/>
    <property type="match status" value="1"/>
</dbReference>
<dbReference type="Gene3D" id="2.60.120.260">
    <property type="entry name" value="Galactose-binding domain-like"/>
    <property type="match status" value="1"/>
</dbReference>
<dbReference type="AlphaFoldDB" id="B0N0E1"/>
<dbReference type="Pfam" id="PF02018">
    <property type="entry name" value="CBM_4_9"/>
    <property type="match status" value="1"/>
</dbReference>
<dbReference type="InterPro" id="IPR000757">
    <property type="entry name" value="Beta-glucanase-like"/>
</dbReference>
<dbReference type="HOGENOM" id="CLU_021733_0_0_9"/>
<dbReference type="InterPro" id="IPR050546">
    <property type="entry name" value="Glycosyl_Hydrlase_16"/>
</dbReference>
<dbReference type="Pfam" id="PF00722">
    <property type="entry name" value="Glyco_hydro_16"/>
    <property type="match status" value="1"/>
</dbReference>
<dbReference type="PANTHER" id="PTHR10963:SF55">
    <property type="entry name" value="GLYCOSIDE HYDROLASE FAMILY 16 PROTEIN"/>
    <property type="match status" value="1"/>
</dbReference>
<dbReference type="InterPro" id="IPR003305">
    <property type="entry name" value="CenC_carb-bd"/>
</dbReference>
<keyword evidence="4" id="KW-1185">Reference proteome</keyword>
<dbReference type="EMBL" id="ABFX02000002">
    <property type="protein sequence ID" value="EDS20059.1"/>
    <property type="molecule type" value="Genomic_DNA"/>
</dbReference>
<dbReference type="PROSITE" id="PS51762">
    <property type="entry name" value="GH16_2"/>
    <property type="match status" value="1"/>
</dbReference>
<comment type="similarity">
    <text evidence="1">Belongs to the glycosyl hydrolase 16 family.</text>
</comment>
<dbReference type="GO" id="GO:0005975">
    <property type="term" value="P:carbohydrate metabolic process"/>
    <property type="evidence" value="ECO:0007669"/>
    <property type="project" value="InterPro"/>
</dbReference>
<dbReference type="PANTHER" id="PTHR10963">
    <property type="entry name" value="GLYCOSYL HYDROLASE-RELATED"/>
    <property type="match status" value="1"/>
</dbReference>
<comment type="caution">
    <text evidence="3">The sequence shown here is derived from an EMBL/GenBank/DDBJ whole genome shotgun (WGS) entry which is preliminary data.</text>
</comment>
<reference evidence="3" key="1">
    <citation type="submission" date="2007-11" db="EMBL/GenBank/DDBJ databases">
        <authorList>
            <person name="Fulton L."/>
            <person name="Clifton S."/>
            <person name="Fulton B."/>
            <person name="Xu J."/>
            <person name="Minx P."/>
            <person name="Pepin K.H."/>
            <person name="Johnson M."/>
            <person name="Thiruvilangam P."/>
            <person name="Bhonagiri V."/>
            <person name="Nash W.E."/>
            <person name="Mardis E.R."/>
            <person name="Wilson R.K."/>
        </authorList>
    </citation>
    <scope>NUCLEOTIDE SEQUENCE [LARGE SCALE GENOMIC DNA]</scope>
    <source>
        <strain evidence="3">DSM 1402</strain>
    </source>
</reference>
<organism evidence="3 4">
    <name type="scientific">Thomasclavelia ramosa DSM 1402</name>
    <dbReference type="NCBI Taxonomy" id="445974"/>
    <lineage>
        <taxon>Bacteria</taxon>
        <taxon>Bacillati</taxon>
        <taxon>Bacillota</taxon>
        <taxon>Erysipelotrichia</taxon>
        <taxon>Erysipelotrichales</taxon>
        <taxon>Coprobacillaceae</taxon>
        <taxon>Thomasclavelia</taxon>
    </lineage>
</organism>
<evidence type="ECO:0000256" key="2">
    <source>
        <dbReference type="ARBA" id="ARBA00022801"/>
    </source>
</evidence>
<dbReference type="Proteomes" id="UP000005798">
    <property type="component" value="Unassembled WGS sequence"/>
</dbReference>
<evidence type="ECO:0000313" key="4">
    <source>
        <dbReference type="Proteomes" id="UP000005798"/>
    </source>
</evidence>
<reference evidence="3" key="2">
    <citation type="submission" date="2014-06" db="EMBL/GenBank/DDBJ databases">
        <title>Draft genome sequence of Clostridium ramosum(DSM 1402).</title>
        <authorList>
            <person name="Sudarsanam P."/>
            <person name="Ley R."/>
            <person name="Guruge J."/>
            <person name="Turnbaugh P.J."/>
            <person name="Mahowald M."/>
            <person name="Liep D."/>
            <person name="Gordon J."/>
        </authorList>
    </citation>
    <scope>NUCLEOTIDE SEQUENCE</scope>
    <source>
        <strain evidence="3">DSM 1402</strain>
    </source>
</reference>
<dbReference type="eggNOG" id="COG2273">
    <property type="taxonomic scope" value="Bacteria"/>
</dbReference>
<proteinExistence type="inferred from homology"/>
<dbReference type="SUPFAM" id="SSF49785">
    <property type="entry name" value="Galactose-binding domain-like"/>
    <property type="match status" value="1"/>
</dbReference>
<dbReference type="Gene3D" id="2.60.120.200">
    <property type="match status" value="1"/>
</dbReference>
<keyword evidence="2" id="KW-0378">Hydrolase</keyword>
<evidence type="ECO:0000256" key="1">
    <source>
        <dbReference type="ARBA" id="ARBA00006865"/>
    </source>
</evidence>
<gene>
    <name evidence="3" type="ORF">CLORAM_00151</name>
</gene>